<name>A0A5E8BFC5_9ASCO</name>
<gene>
    <name evidence="3" type="ORF">SAPINGB_P002278</name>
</gene>
<protein>
    <submittedName>
        <fullName evidence="3">Uncharacterized protein</fullName>
    </submittedName>
</protein>
<keyword evidence="4" id="KW-1185">Reference proteome</keyword>
<evidence type="ECO:0000313" key="4">
    <source>
        <dbReference type="Proteomes" id="UP000398389"/>
    </source>
</evidence>
<evidence type="ECO:0000256" key="2">
    <source>
        <dbReference type="SAM" id="SignalP"/>
    </source>
</evidence>
<dbReference type="EMBL" id="CABVLU010000002">
    <property type="protein sequence ID" value="VVT49455.1"/>
    <property type="molecule type" value="Genomic_DNA"/>
</dbReference>
<feature type="compositionally biased region" description="Low complexity" evidence="1">
    <location>
        <begin position="54"/>
        <end position="66"/>
    </location>
</feature>
<dbReference type="Proteomes" id="UP000398389">
    <property type="component" value="Unassembled WGS sequence"/>
</dbReference>
<evidence type="ECO:0000313" key="3">
    <source>
        <dbReference type="EMBL" id="VVT49455.1"/>
    </source>
</evidence>
<keyword evidence="2" id="KW-0732">Signal</keyword>
<feature type="chain" id="PRO_5022822676" evidence="2">
    <location>
        <begin position="30"/>
        <end position="295"/>
    </location>
</feature>
<dbReference type="RefSeq" id="XP_031852888.1">
    <property type="nucleotide sequence ID" value="XM_031996997.1"/>
</dbReference>
<dbReference type="AlphaFoldDB" id="A0A5E8BFC5"/>
<feature type="region of interest" description="Disordered" evidence="1">
    <location>
        <begin position="54"/>
        <end position="78"/>
    </location>
</feature>
<reference evidence="3 4" key="1">
    <citation type="submission" date="2019-09" db="EMBL/GenBank/DDBJ databases">
        <authorList>
            <person name="Brejova B."/>
        </authorList>
    </citation>
    <scope>NUCLEOTIDE SEQUENCE [LARGE SCALE GENOMIC DNA]</scope>
</reference>
<proteinExistence type="predicted"/>
<accession>A0A5E8BFC5</accession>
<evidence type="ECO:0000256" key="1">
    <source>
        <dbReference type="SAM" id="MobiDB-lite"/>
    </source>
</evidence>
<feature type="signal peptide" evidence="2">
    <location>
        <begin position="1"/>
        <end position="29"/>
    </location>
</feature>
<sequence>MVHNAFSPHSPVKLFATLVIVVATSLVHASSSSDLTTAAGGLAFGQQVFVLGPQTQSSSSPSQVSDYSHHHSNVESTQQGALFTTPSLTKEFSTSYTNTPGTILANNKIIIIQGTGLNDLISEPGSLTLSNTIQLDLTTPGNIDYGAPPPEILTFGQTTTTDLSASLQNDNGQKASLAATAVAVAAAAAAAAAEAEAATVAQGPGTGESSSSRTLVEFSSSFSSASSWLSNPSSSSFSSLQSLSNVELTPATGLRSVAPATAPALESGGAGTKRFSGLKTTGLVVLGGALMGILI</sequence>
<organism evidence="3 4">
    <name type="scientific">Magnusiomyces paraingens</name>
    <dbReference type="NCBI Taxonomy" id="2606893"/>
    <lineage>
        <taxon>Eukaryota</taxon>
        <taxon>Fungi</taxon>
        <taxon>Dikarya</taxon>
        <taxon>Ascomycota</taxon>
        <taxon>Saccharomycotina</taxon>
        <taxon>Dipodascomycetes</taxon>
        <taxon>Dipodascales</taxon>
        <taxon>Dipodascaceae</taxon>
        <taxon>Magnusiomyces</taxon>
    </lineage>
</organism>
<dbReference type="GeneID" id="43581097"/>